<reference evidence="2" key="1">
    <citation type="submission" date="2016-10" db="EMBL/GenBank/DDBJ databases">
        <authorList>
            <person name="Varghese N."/>
            <person name="Submissions S."/>
        </authorList>
    </citation>
    <scope>NUCLEOTIDE SEQUENCE [LARGE SCALE GENOMIC DNA]</scope>
    <source>
        <strain evidence="2">DSM 17072</strain>
    </source>
</reference>
<dbReference type="OrthoDB" id="2613830at2"/>
<dbReference type="Proteomes" id="UP000199627">
    <property type="component" value="Unassembled WGS sequence"/>
</dbReference>
<name>A0A1H1FV74_9FLAO</name>
<evidence type="ECO:0008006" key="3">
    <source>
        <dbReference type="Google" id="ProtNLM"/>
    </source>
</evidence>
<evidence type="ECO:0000313" key="2">
    <source>
        <dbReference type="Proteomes" id="UP000199627"/>
    </source>
</evidence>
<keyword evidence="2" id="KW-1185">Reference proteome</keyword>
<dbReference type="Gene3D" id="3.10.450.50">
    <property type="match status" value="1"/>
</dbReference>
<sequence>METQSILLQDSLLLIWNNRNSGERLKLMEKIYAPDIKFFENDQSEPFIGYEAIDNLIQKLQQDWPDNFEFKLTTAPKSNHNIQHISWQLGISGQQSVAAGADVAIIEEGKIKSLYLFLAV</sequence>
<dbReference type="EMBL" id="FNKL01000004">
    <property type="protein sequence ID" value="SDR04629.1"/>
    <property type="molecule type" value="Genomic_DNA"/>
</dbReference>
<dbReference type="STRING" id="311333.SAMN05421664_3274"/>
<gene>
    <name evidence="1" type="ORF">SAMN05421664_3274</name>
</gene>
<accession>A0A1H1FV74</accession>
<dbReference type="SUPFAM" id="SSF54427">
    <property type="entry name" value="NTF2-like"/>
    <property type="match status" value="1"/>
</dbReference>
<protein>
    <recommendedName>
        <fullName evidence="3">SnoaL-like domain-containing protein</fullName>
    </recommendedName>
</protein>
<dbReference type="RefSeq" id="WP_089756782.1">
    <property type="nucleotide sequence ID" value="NZ_FNKL01000004.1"/>
</dbReference>
<proteinExistence type="predicted"/>
<organism evidence="1 2">
    <name type="scientific">Chryseobacterium soldanellicola</name>
    <dbReference type="NCBI Taxonomy" id="311333"/>
    <lineage>
        <taxon>Bacteria</taxon>
        <taxon>Pseudomonadati</taxon>
        <taxon>Bacteroidota</taxon>
        <taxon>Flavobacteriia</taxon>
        <taxon>Flavobacteriales</taxon>
        <taxon>Weeksellaceae</taxon>
        <taxon>Chryseobacterium group</taxon>
        <taxon>Chryseobacterium</taxon>
    </lineage>
</organism>
<dbReference type="InterPro" id="IPR032710">
    <property type="entry name" value="NTF2-like_dom_sf"/>
</dbReference>
<dbReference type="AlphaFoldDB" id="A0A1H1FV74"/>
<evidence type="ECO:0000313" key="1">
    <source>
        <dbReference type="EMBL" id="SDR04629.1"/>
    </source>
</evidence>